<accession>A0A2R6X7N4</accession>
<keyword evidence="2" id="KW-1185">Reference proteome</keyword>
<dbReference type="Gramene" id="Mp2g04210.1">
    <property type="protein sequence ID" value="Mp2g04210.1.cds1"/>
    <property type="gene ID" value="Mp2g04210"/>
</dbReference>
<name>A0A2R6X7N4_MARPO</name>
<dbReference type="AlphaFoldDB" id="A0A2R6X7N4"/>
<organism evidence="1 2">
    <name type="scientific">Marchantia polymorpha</name>
    <name type="common">Common liverwort</name>
    <name type="synonym">Marchantia aquatica</name>
    <dbReference type="NCBI Taxonomy" id="3197"/>
    <lineage>
        <taxon>Eukaryota</taxon>
        <taxon>Viridiplantae</taxon>
        <taxon>Streptophyta</taxon>
        <taxon>Embryophyta</taxon>
        <taxon>Marchantiophyta</taxon>
        <taxon>Marchantiopsida</taxon>
        <taxon>Marchantiidae</taxon>
        <taxon>Marchantiales</taxon>
        <taxon>Marchantiaceae</taxon>
        <taxon>Marchantia</taxon>
    </lineage>
</organism>
<dbReference type="Proteomes" id="UP000244005">
    <property type="component" value="Unassembled WGS sequence"/>
</dbReference>
<evidence type="ECO:0000313" key="2">
    <source>
        <dbReference type="Proteomes" id="UP000244005"/>
    </source>
</evidence>
<dbReference type="EMBL" id="KZ772703">
    <property type="protein sequence ID" value="PTQ42103.1"/>
    <property type="molecule type" value="Genomic_DNA"/>
</dbReference>
<gene>
    <name evidence="1" type="ORF">MARPO_0031s0077</name>
</gene>
<proteinExistence type="predicted"/>
<evidence type="ECO:0000313" key="1">
    <source>
        <dbReference type="EMBL" id="PTQ42103.1"/>
    </source>
</evidence>
<reference evidence="2" key="1">
    <citation type="journal article" date="2017" name="Cell">
        <title>Insights into land plant evolution garnered from the Marchantia polymorpha genome.</title>
        <authorList>
            <person name="Bowman J.L."/>
            <person name="Kohchi T."/>
            <person name="Yamato K.T."/>
            <person name="Jenkins J."/>
            <person name="Shu S."/>
            <person name="Ishizaki K."/>
            <person name="Yamaoka S."/>
            <person name="Nishihama R."/>
            <person name="Nakamura Y."/>
            <person name="Berger F."/>
            <person name="Adam C."/>
            <person name="Aki S.S."/>
            <person name="Althoff F."/>
            <person name="Araki T."/>
            <person name="Arteaga-Vazquez M.A."/>
            <person name="Balasubrmanian S."/>
            <person name="Barry K."/>
            <person name="Bauer D."/>
            <person name="Boehm C.R."/>
            <person name="Briginshaw L."/>
            <person name="Caballero-Perez J."/>
            <person name="Catarino B."/>
            <person name="Chen F."/>
            <person name="Chiyoda S."/>
            <person name="Chovatia M."/>
            <person name="Davies K.M."/>
            <person name="Delmans M."/>
            <person name="Demura T."/>
            <person name="Dierschke T."/>
            <person name="Dolan L."/>
            <person name="Dorantes-Acosta A.E."/>
            <person name="Eklund D.M."/>
            <person name="Florent S.N."/>
            <person name="Flores-Sandoval E."/>
            <person name="Fujiyama A."/>
            <person name="Fukuzawa H."/>
            <person name="Galik B."/>
            <person name="Grimanelli D."/>
            <person name="Grimwood J."/>
            <person name="Grossniklaus U."/>
            <person name="Hamada T."/>
            <person name="Haseloff J."/>
            <person name="Hetherington A.J."/>
            <person name="Higo A."/>
            <person name="Hirakawa Y."/>
            <person name="Hundley H.N."/>
            <person name="Ikeda Y."/>
            <person name="Inoue K."/>
            <person name="Inoue S.I."/>
            <person name="Ishida S."/>
            <person name="Jia Q."/>
            <person name="Kakita M."/>
            <person name="Kanazawa T."/>
            <person name="Kawai Y."/>
            <person name="Kawashima T."/>
            <person name="Kennedy M."/>
            <person name="Kinose K."/>
            <person name="Kinoshita T."/>
            <person name="Kohara Y."/>
            <person name="Koide E."/>
            <person name="Komatsu K."/>
            <person name="Kopischke S."/>
            <person name="Kubo M."/>
            <person name="Kyozuka J."/>
            <person name="Lagercrantz U."/>
            <person name="Lin S.S."/>
            <person name="Lindquist E."/>
            <person name="Lipzen A.M."/>
            <person name="Lu C.W."/>
            <person name="De Luna E."/>
            <person name="Martienssen R.A."/>
            <person name="Minamino N."/>
            <person name="Mizutani M."/>
            <person name="Mizutani M."/>
            <person name="Mochizuki N."/>
            <person name="Monte I."/>
            <person name="Mosher R."/>
            <person name="Nagasaki H."/>
            <person name="Nakagami H."/>
            <person name="Naramoto S."/>
            <person name="Nishitani K."/>
            <person name="Ohtani M."/>
            <person name="Okamoto T."/>
            <person name="Okumura M."/>
            <person name="Phillips J."/>
            <person name="Pollak B."/>
            <person name="Reinders A."/>
            <person name="Rovekamp M."/>
            <person name="Sano R."/>
            <person name="Sawa S."/>
            <person name="Schmid M.W."/>
            <person name="Shirakawa M."/>
            <person name="Solano R."/>
            <person name="Spunde A."/>
            <person name="Suetsugu N."/>
            <person name="Sugano S."/>
            <person name="Sugiyama A."/>
            <person name="Sun R."/>
            <person name="Suzuki Y."/>
            <person name="Takenaka M."/>
            <person name="Takezawa D."/>
            <person name="Tomogane H."/>
            <person name="Tsuzuki M."/>
            <person name="Ueda T."/>
            <person name="Umeda M."/>
            <person name="Ward J.M."/>
            <person name="Watanabe Y."/>
            <person name="Yazaki K."/>
            <person name="Yokoyama R."/>
            <person name="Yoshitake Y."/>
            <person name="Yotsui I."/>
            <person name="Zachgo S."/>
            <person name="Schmutz J."/>
        </authorList>
    </citation>
    <scope>NUCLEOTIDE SEQUENCE [LARGE SCALE GENOMIC DNA]</scope>
    <source>
        <strain evidence="2">Tak-1</strain>
    </source>
</reference>
<protein>
    <submittedName>
        <fullName evidence="1">Uncharacterized protein</fullName>
    </submittedName>
</protein>
<sequence>MCNDPGAAKEFAACSIVHQLLPPIKIRTIQLSISTTDLNRPASRYPDRPARLPTSPLLSTLLPKLLTQDADLARRIYEVLDHYTTSIATRPAALPLPGLPRRRRSFRSIETGLHTCCCSSSSSCSSRPRRQEVDR</sequence>